<dbReference type="Proteomes" id="UP000185547">
    <property type="component" value="Unassembled WGS sequence"/>
</dbReference>
<gene>
    <name evidence="4" type="ORF">SAMN05421802_11657</name>
</gene>
<feature type="coiled-coil region" evidence="2">
    <location>
        <begin position="55"/>
        <end position="164"/>
    </location>
</feature>
<evidence type="ECO:0000256" key="1">
    <source>
        <dbReference type="ARBA" id="ARBA00043985"/>
    </source>
</evidence>
<sequence>MANPFSKGWKYLMQSFDTKIDQNADPKVQIQQAVAAAKEQHKAISEHAANIIGNRNQLQMKMERLIKSQEDLQNKARTALQAAQKAEAAGDAEKSQQFNNAAEVIATQLVSVEQELEQTKQAYASADHAAKEAQAKQQQSEANLKEQLSQVGQLESQLNQARMQEQTAKTMDSMNQFNDDNVPTLDGVRDKIERRYANALGQQELMKDSMTDRMAEIESGSTDAAAASRLDQIRASLSGELEAGSGAGAGAGDADRQLEAGPGEGSQGEAVQGEAVQGEAAQAEAAEPAVEQKPSGSSRRVAADAPKTDDILADAEKYMRDED</sequence>
<feature type="region of interest" description="Disordered" evidence="3">
    <location>
        <begin position="237"/>
        <end position="323"/>
    </location>
</feature>
<dbReference type="InterPro" id="IPR007157">
    <property type="entry name" value="PspA_VIPP1"/>
</dbReference>
<dbReference type="OrthoDB" id="3542619at2"/>
<evidence type="ECO:0000313" key="5">
    <source>
        <dbReference type="Proteomes" id="UP000185547"/>
    </source>
</evidence>
<comment type="similarity">
    <text evidence="1">Belongs to the PspA/Vipp/IM30 family.</text>
</comment>
<dbReference type="RefSeq" id="WP_082855626.1">
    <property type="nucleotide sequence ID" value="NZ_FTMH01000016.1"/>
</dbReference>
<reference evidence="4 5" key="1">
    <citation type="submission" date="2017-01" db="EMBL/GenBank/DDBJ databases">
        <authorList>
            <person name="Varghese N."/>
            <person name="Submissions S."/>
        </authorList>
    </citation>
    <scope>NUCLEOTIDE SEQUENCE [LARGE SCALE GENOMIC DNA]</scope>
    <source>
        <strain evidence="4 5">DSM 44280</strain>
    </source>
</reference>
<evidence type="ECO:0000256" key="3">
    <source>
        <dbReference type="SAM" id="MobiDB-lite"/>
    </source>
</evidence>
<feature type="compositionally biased region" description="Basic and acidic residues" evidence="3">
    <location>
        <begin position="306"/>
        <end position="323"/>
    </location>
</feature>
<dbReference type="EMBL" id="FTMH01000016">
    <property type="protein sequence ID" value="SIQ50719.1"/>
    <property type="molecule type" value="Genomic_DNA"/>
</dbReference>
<keyword evidence="5" id="KW-1185">Reference proteome</keyword>
<name>A0A9X8R5R9_9CORY</name>
<organism evidence="4 5">
    <name type="scientific">Corynebacterium afermentans</name>
    <dbReference type="NCBI Taxonomy" id="38286"/>
    <lineage>
        <taxon>Bacteria</taxon>
        <taxon>Bacillati</taxon>
        <taxon>Actinomycetota</taxon>
        <taxon>Actinomycetes</taxon>
        <taxon>Mycobacteriales</taxon>
        <taxon>Corynebacteriaceae</taxon>
        <taxon>Corynebacterium</taxon>
    </lineage>
</organism>
<comment type="caution">
    <text evidence="4">The sequence shown here is derived from an EMBL/GenBank/DDBJ whole genome shotgun (WGS) entry which is preliminary data.</text>
</comment>
<accession>A0A9X8R5R9</accession>
<feature type="compositionally biased region" description="Low complexity" evidence="3">
    <location>
        <begin position="267"/>
        <end position="292"/>
    </location>
</feature>
<keyword evidence="2" id="KW-0175">Coiled coil</keyword>
<evidence type="ECO:0000313" key="4">
    <source>
        <dbReference type="EMBL" id="SIQ50719.1"/>
    </source>
</evidence>
<protein>
    <submittedName>
        <fullName evidence="4">Phage shock protein A (PspA) family protein</fullName>
    </submittedName>
</protein>
<proteinExistence type="inferred from homology"/>
<dbReference type="Pfam" id="PF04012">
    <property type="entry name" value="PspA_IM30"/>
    <property type="match status" value="1"/>
</dbReference>
<evidence type="ECO:0000256" key="2">
    <source>
        <dbReference type="SAM" id="Coils"/>
    </source>
</evidence>
<dbReference type="AlphaFoldDB" id="A0A9X8R5R9"/>